<keyword evidence="1" id="KW-1133">Transmembrane helix</keyword>
<dbReference type="SUPFAM" id="SSF47240">
    <property type="entry name" value="Ferritin-like"/>
    <property type="match status" value="1"/>
</dbReference>
<gene>
    <name evidence="2" type="ORF">DZC30_04235</name>
</gene>
<dbReference type="AlphaFoldDB" id="A0A373FRD3"/>
<evidence type="ECO:0000313" key="2">
    <source>
        <dbReference type="EMBL" id="RGE46427.1"/>
    </source>
</evidence>
<organism evidence="2 3">
    <name type="scientific">Comamonas testosteroni</name>
    <name type="common">Pseudomonas testosteroni</name>
    <dbReference type="NCBI Taxonomy" id="285"/>
    <lineage>
        <taxon>Bacteria</taxon>
        <taxon>Pseudomonadati</taxon>
        <taxon>Pseudomonadota</taxon>
        <taxon>Betaproteobacteria</taxon>
        <taxon>Burkholderiales</taxon>
        <taxon>Comamonadaceae</taxon>
        <taxon>Comamonas</taxon>
    </lineage>
</organism>
<keyword evidence="1" id="KW-0472">Membrane</keyword>
<dbReference type="InterPro" id="IPR012347">
    <property type="entry name" value="Ferritin-like"/>
</dbReference>
<reference evidence="2 3" key="1">
    <citation type="submission" date="2018-08" db="EMBL/GenBank/DDBJ databases">
        <title>Comamonas testosteroni strain SWCO2.</title>
        <authorList>
            <person name="Jiang N."/>
            <person name="Zhang X.Z."/>
        </authorList>
    </citation>
    <scope>NUCLEOTIDE SEQUENCE [LARGE SCALE GENOMIC DNA]</scope>
    <source>
        <strain evidence="2 3">SWCO2</strain>
    </source>
</reference>
<proteinExistence type="predicted"/>
<evidence type="ECO:0000256" key="1">
    <source>
        <dbReference type="SAM" id="Phobius"/>
    </source>
</evidence>
<sequence length="247" mass="27634">MKETADPSCLDVPELHGWQKWRASAVDHIKRKSLEQLHRSTGGEALLLRMYLVGEEATECALLEDWTQDAPLRLQQQIERHLADERQHARAFASALGARGHAVPQAPGQTQPDRLSQSKIAKWRKLSQRYAPQFAHGLLVPAYATGLCAEQMAQRVLSRHCDVIGAQHAMYPLLSRVLGDERRHVQLCQQTLRTLVQPSEMPALARMLAEVRAIDASFGISGALAMYAAGIFYRAFSSRIKVQTEHP</sequence>
<dbReference type="EMBL" id="QURR01000003">
    <property type="protein sequence ID" value="RGE46427.1"/>
    <property type="molecule type" value="Genomic_DNA"/>
</dbReference>
<evidence type="ECO:0000313" key="3">
    <source>
        <dbReference type="Proteomes" id="UP000261948"/>
    </source>
</evidence>
<dbReference type="Gene3D" id="1.20.1260.10">
    <property type="match status" value="1"/>
</dbReference>
<protein>
    <recommendedName>
        <fullName evidence="4">Ferritin-like domain-containing protein</fullName>
    </recommendedName>
</protein>
<dbReference type="Proteomes" id="UP000261948">
    <property type="component" value="Unassembled WGS sequence"/>
</dbReference>
<evidence type="ECO:0008006" key="4">
    <source>
        <dbReference type="Google" id="ProtNLM"/>
    </source>
</evidence>
<accession>A0A373FRD3</accession>
<comment type="caution">
    <text evidence="2">The sequence shown here is derived from an EMBL/GenBank/DDBJ whole genome shotgun (WGS) entry which is preliminary data.</text>
</comment>
<feature type="transmembrane region" description="Helical" evidence="1">
    <location>
        <begin position="216"/>
        <end position="236"/>
    </location>
</feature>
<name>A0A373FRD3_COMTE</name>
<keyword evidence="1" id="KW-0812">Transmembrane</keyword>
<dbReference type="OrthoDB" id="8703683at2"/>
<dbReference type="InterPro" id="IPR009078">
    <property type="entry name" value="Ferritin-like_SF"/>
</dbReference>
<keyword evidence="3" id="KW-1185">Reference proteome</keyword>